<accession>A0A9Q3E7L5</accession>
<dbReference type="GO" id="GO:0003825">
    <property type="term" value="F:alpha,alpha-trehalose-phosphate synthase (UDP-forming) activity"/>
    <property type="evidence" value="ECO:0007669"/>
    <property type="project" value="TreeGrafter"/>
</dbReference>
<dbReference type="InterPro" id="IPR036412">
    <property type="entry name" value="HAD-like_sf"/>
</dbReference>
<reference evidence="2" key="1">
    <citation type="submission" date="2021-03" db="EMBL/GenBank/DDBJ databases">
        <title>Draft genome sequence of rust myrtle Austropuccinia psidii MF-1, a brazilian biotype.</title>
        <authorList>
            <person name="Quecine M.C."/>
            <person name="Pachon D.M.R."/>
            <person name="Bonatelli M.L."/>
            <person name="Correr F.H."/>
            <person name="Franceschini L.M."/>
            <person name="Leite T.F."/>
            <person name="Margarido G.R.A."/>
            <person name="Almeida C.A."/>
            <person name="Ferrarezi J.A."/>
            <person name="Labate C.A."/>
        </authorList>
    </citation>
    <scope>NUCLEOTIDE SEQUENCE</scope>
    <source>
        <strain evidence="2">MF-1</strain>
    </source>
</reference>
<dbReference type="PANTHER" id="PTHR10788:SF106">
    <property type="entry name" value="BCDNA.GH08860"/>
    <property type="match status" value="1"/>
</dbReference>
<dbReference type="Pfam" id="PF02358">
    <property type="entry name" value="Trehalose_PPase"/>
    <property type="match status" value="1"/>
</dbReference>
<dbReference type="Gene3D" id="3.30.70.1020">
    <property type="entry name" value="Trehalose-6-phosphate phosphatase related protein, domain 2"/>
    <property type="match status" value="1"/>
</dbReference>
<evidence type="ECO:0000313" key="3">
    <source>
        <dbReference type="Proteomes" id="UP000765509"/>
    </source>
</evidence>
<keyword evidence="3" id="KW-1185">Reference proteome</keyword>
<dbReference type="PANTHER" id="PTHR10788">
    <property type="entry name" value="TREHALOSE-6-PHOSPHATE SYNTHASE"/>
    <property type="match status" value="1"/>
</dbReference>
<dbReference type="AlphaFoldDB" id="A0A9Q3E7L5"/>
<sequence>MCLESCILTGPLQSWTQVPLFNLENKPLSRTDEKIIFSDYNGVLEPKILEGNENLSEEQSKELEHSLRAICENPKNHVWIISRKPIFEIGPKWGGIKNLNIIGESGGTYWDPVTSKVRLFEHADWGLETMKKKIAEFPMALPHKEAYFLEEGLATYAISYPKETDMTKYVTELRKFLEKDFSFIDIEDRPAGLVVNMIPKSLKKELFVMKKLEEVPNANFGMVIGDSKPDEGMFALMNKHQMLSVRVNSFEMETQAKHILDSVAEVHALLKRIEESDKAIIP</sequence>
<dbReference type="InterPro" id="IPR003337">
    <property type="entry name" value="Trehalose_PPase"/>
</dbReference>
<dbReference type="SUPFAM" id="SSF56784">
    <property type="entry name" value="HAD-like"/>
    <property type="match status" value="1"/>
</dbReference>
<name>A0A9Q3E7L5_9BASI</name>
<comment type="similarity">
    <text evidence="1">In the N-terminal section; belongs to the glycosyltransferase 20 family.</text>
</comment>
<dbReference type="InterPro" id="IPR023214">
    <property type="entry name" value="HAD_sf"/>
</dbReference>
<evidence type="ECO:0000256" key="1">
    <source>
        <dbReference type="ARBA" id="ARBA00005409"/>
    </source>
</evidence>
<organism evidence="2 3">
    <name type="scientific">Austropuccinia psidii MF-1</name>
    <dbReference type="NCBI Taxonomy" id="1389203"/>
    <lineage>
        <taxon>Eukaryota</taxon>
        <taxon>Fungi</taxon>
        <taxon>Dikarya</taxon>
        <taxon>Basidiomycota</taxon>
        <taxon>Pucciniomycotina</taxon>
        <taxon>Pucciniomycetes</taxon>
        <taxon>Pucciniales</taxon>
        <taxon>Sphaerophragmiaceae</taxon>
        <taxon>Austropuccinia</taxon>
    </lineage>
</organism>
<dbReference type="EMBL" id="AVOT02025880">
    <property type="protein sequence ID" value="MBW0517366.1"/>
    <property type="molecule type" value="Genomic_DNA"/>
</dbReference>
<dbReference type="Proteomes" id="UP000765509">
    <property type="component" value="Unassembled WGS sequence"/>
</dbReference>
<comment type="caution">
    <text evidence="2">The sequence shown here is derived from an EMBL/GenBank/DDBJ whole genome shotgun (WGS) entry which is preliminary data.</text>
</comment>
<dbReference type="GO" id="GO:0005992">
    <property type="term" value="P:trehalose biosynthetic process"/>
    <property type="evidence" value="ECO:0007669"/>
    <property type="project" value="InterPro"/>
</dbReference>
<proteinExistence type="inferred from homology"/>
<protein>
    <recommendedName>
        <fullName evidence="4">Trehalose-phosphatase</fullName>
    </recommendedName>
</protein>
<dbReference type="InterPro" id="IPR001830">
    <property type="entry name" value="Glyco_trans_20"/>
</dbReference>
<gene>
    <name evidence="2" type="ORF">O181_057081</name>
</gene>
<evidence type="ECO:0000313" key="2">
    <source>
        <dbReference type="EMBL" id="MBW0517366.1"/>
    </source>
</evidence>
<evidence type="ECO:0008006" key="4">
    <source>
        <dbReference type="Google" id="ProtNLM"/>
    </source>
</evidence>
<dbReference type="Gene3D" id="3.40.50.1000">
    <property type="entry name" value="HAD superfamily/HAD-like"/>
    <property type="match status" value="1"/>
</dbReference>
<dbReference type="OrthoDB" id="2518172at2759"/>